<dbReference type="InterPro" id="IPR039383">
    <property type="entry name" value="FHIT"/>
</dbReference>
<evidence type="ECO:0000256" key="2">
    <source>
        <dbReference type="PROSITE-ProRule" id="PRU00464"/>
    </source>
</evidence>
<feature type="domain" description="HIT" evidence="3">
    <location>
        <begin position="30"/>
        <end position="140"/>
    </location>
</feature>
<dbReference type="OrthoDB" id="26806at2157"/>
<comment type="caution">
    <text evidence="4">The sequence shown here is derived from an EMBL/GenBank/DDBJ whole genome shotgun (WGS) entry which is preliminary data.</text>
</comment>
<evidence type="ECO:0000259" key="3">
    <source>
        <dbReference type="PROSITE" id="PS51084"/>
    </source>
</evidence>
<dbReference type="GO" id="GO:0000166">
    <property type="term" value="F:nucleotide binding"/>
    <property type="evidence" value="ECO:0007669"/>
    <property type="project" value="UniProtKB-KW"/>
</dbReference>
<dbReference type="PANTHER" id="PTHR42997">
    <property type="entry name" value="HIT FAMILY HYDROLASE"/>
    <property type="match status" value="1"/>
</dbReference>
<dbReference type="InterPro" id="IPR036265">
    <property type="entry name" value="HIT-like_sf"/>
</dbReference>
<dbReference type="PROSITE" id="PS51084">
    <property type="entry name" value="HIT_2"/>
    <property type="match status" value="1"/>
</dbReference>
<sequence>MRDCNNMDVLFSPWRYDYIKSAVRKELGCFICSYVKDDKDDDNLVVFRGRKCVVLMNKYPYNRGHVMIAPYRHVPSLEDLSDDELMDCSNLILALIKAEEEILSPDDFNVGINVGRAAGAGLEEHMHVHVIPRWIGDAGAIPSSYGFSDVERDMREIMLKLRSRLGGLVYRDSDGEEIHTH</sequence>
<keyword evidence="5" id="KW-1185">Reference proteome</keyword>
<dbReference type="InterPro" id="IPR052908">
    <property type="entry name" value="AP-4-A_phosphorylase"/>
</dbReference>
<gene>
    <name evidence="4" type="ORF">GCM10007981_02140</name>
</gene>
<accession>A0A830GT73</accession>
<feature type="short sequence motif" description="Histidine triad motif" evidence="2">
    <location>
        <begin position="125"/>
        <end position="129"/>
    </location>
</feature>
<dbReference type="SUPFAM" id="SSF54197">
    <property type="entry name" value="HIT-like"/>
    <property type="match status" value="1"/>
</dbReference>
<reference evidence="4" key="1">
    <citation type="journal article" date="2014" name="Int. J. Syst. Evol. Microbiol.">
        <title>Complete genome sequence of Corynebacterium casei LMG S-19264T (=DSM 44701T), isolated from a smear-ripened cheese.</title>
        <authorList>
            <consortium name="US DOE Joint Genome Institute (JGI-PGF)"/>
            <person name="Walter F."/>
            <person name="Albersmeier A."/>
            <person name="Kalinowski J."/>
            <person name="Ruckert C."/>
        </authorList>
    </citation>
    <scope>NUCLEOTIDE SEQUENCE</scope>
    <source>
        <strain evidence="4">JCM 10088</strain>
    </source>
</reference>
<evidence type="ECO:0000313" key="5">
    <source>
        <dbReference type="Proteomes" id="UP000610960"/>
    </source>
</evidence>
<evidence type="ECO:0000256" key="1">
    <source>
        <dbReference type="ARBA" id="ARBA00022741"/>
    </source>
</evidence>
<organism evidence="4 5">
    <name type="scientific">Thermocladium modestius</name>
    <dbReference type="NCBI Taxonomy" id="62609"/>
    <lineage>
        <taxon>Archaea</taxon>
        <taxon>Thermoproteota</taxon>
        <taxon>Thermoprotei</taxon>
        <taxon>Thermoproteales</taxon>
        <taxon>Thermoproteaceae</taxon>
        <taxon>Thermocladium</taxon>
    </lineage>
</organism>
<dbReference type="GO" id="GO:0016787">
    <property type="term" value="F:hydrolase activity"/>
    <property type="evidence" value="ECO:0007669"/>
    <property type="project" value="UniProtKB-KW"/>
</dbReference>
<dbReference type="AlphaFoldDB" id="A0A830GT73"/>
<dbReference type="Pfam" id="PF01230">
    <property type="entry name" value="HIT"/>
    <property type="match status" value="1"/>
</dbReference>
<dbReference type="PANTHER" id="PTHR42997:SF1">
    <property type="entry name" value="AP-4-A PHOSPHORYLASE"/>
    <property type="match status" value="1"/>
</dbReference>
<dbReference type="RefSeq" id="WP_188595626.1">
    <property type="nucleotide sequence ID" value="NZ_BMNL01000001.1"/>
</dbReference>
<dbReference type="CDD" id="cd01275">
    <property type="entry name" value="FHIT"/>
    <property type="match status" value="1"/>
</dbReference>
<proteinExistence type="predicted"/>
<dbReference type="Gene3D" id="3.30.428.10">
    <property type="entry name" value="HIT-like"/>
    <property type="match status" value="1"/>
</dbReference>
<evidence type="ECO:0000313" key="4">
    <source>
        <dbReference type="EMBL" id="GGP19243.1"/>
    </source>
</evidence>
<keyword evidence="4" id="KW-0378">Hydrolase</keyword>
<dbReference type="InterPro" id="IPR011146">
    <property type="entry name" value="HIT-like"/>
</dbReference>
<name>A0A830GT73_9CREN</name>
<dbReference type="Proteomes" id="UP000610960">
    <property type="component" value="Unassembled WGS sequence"/>
</dbReference>
<keyword evidence="1" id="KW-0547">Nucleotide-binding</keyword>
<protein>
    <submittedName>
        <fullName evidence="4">Hydrolase</fullName>
    </submittedName>
</protein>
<dbReference type="EMBL" id="BMNL01000001">
    <property type="protein sequence ID" value="GGP19243.1"/>
    <property type="molecule type" value="Genomic_DNA"/>
</dbReference>
<reference evidence="4" key="2">
    <citation type="submission" date="2020-09" db="EMBL/GenBank/DDBJ databases">
        <authorList>
            <person name="Sun Q."/>
            <person name="Ohkuma M."/>
        </authorList>
    </citation>
    <scope>NUCLEOTIDE SEQUENCE</scope>
    <source>
        <strain evidence="4">JCM 10088</strain>
    </source>
</reference>